<evidence type="ECO:0000256" key="2">
    <source>
        <dbReference type="SAM" id="Phobius"/>
    </source>
</evidence>
<keyword evidence="4" id="KW-0808">Transferase</keyword>
<gene>
    <name evidence="4" type="ORF">E9229_003863</name>
</gene>
<dbReference type="PANTHER" id="PTHR48090:SF7">
    <property type="entry name" value="RFBJ PROTEIN"/>
    <property type="match status" value="1"/>
</dbReference>
<dbReference type="EMBL" id="JACHVS010000005">
    <property type="protein sequence ID" value="MBB2997591.1"/>
    <property type="molecule type" value="Genomic_DNA"/>
</dbReference>
<comment type="similarity">
    <text evidence="1">Belongs to the glycosyltransferase 2 family.</text>
</comment>
<protein>
    <submittedName>
        <fullName evidence="4">Glycosyltransferase involved in cell wall biosynthesis</fullName>
    </submittedName>
</protein>
<keyword evidence="2" id="KW-1133">Transmembrane helix</keyword>
<keyword evidence="2" id="KW-0812">Transmembrane</keyword>
<proteinExistence type="inferred from homology"/>
<dbReference type="SUPFAM" id="SSF53448">
    <property type="entry name" value="Nucleotide-diphospho-sugar transferases"/>
    <property type="match status" value="1"/>
</dbReference>
<feature type="domain" description="Glycosyltransferase 2-like" evidence="3">
    <location>
        <begin position="23"/>
        <end position="176"/>
    </location>
</feature>
<evidence type="ECO:0000313" key="4">
    <source>
        <dbReference type="EMBL" id="MBB2997591.1"/>
    </source>
</evidence>
<reference evidence="4 5" key="1">
    <citation type="submission" date="2020-08" db="EMBL/GenBank/DDBJ databases">
        <title>Sequencing the genomes of 1000 actinobacteria strains.</title>
        <authorList>
            <person name="Klenk H.-P."/>
        </authorList>
    </citation>
    <scope>NUCLEOTIDE SEQUENCE [LARGE SCALE GENOMIC DNA]</scope>
    <source>
        <strain evidence="4 5">DSM 22826</strain>
    </source>
</reference>
<dbReference type="InterPro" id="IPR029044">
    <property type="entry name" value="Nucleotide-diphossugar_trans"/>
</dbReference>
<dbReference type="AlphaFoldDB" id="A0A839R028"/>
<feature type="transmembrane region" description="Helical" evidence="2">
    <location>
        <begin position="277"/>
        <end position="300"/>
    </location>
</feature>
<dbReference type="InterPro" id="IPR050256">
    <property type="entry name" value="Glycosyltransferase_2"/>
</dbReference>
<dbReference type="PANTHER" id="PTHR48090">
    <property type="entry name" value="UNDECAPRENYL-PHOSPHATE 4-DEOXY-4-FORMAMIDO-L-ARABINOSE TRANSFERASE-RELATED"/>
    <property type="match status" value="1"/>
</dbReference>
<sequence>MKEERGNPVLTYVAYPLQRIAAIVPCYNEEQTIGKVVADLMQAVPGMVVYVFDNASTDETSRVATEAGAVVRHESRKGKGNVLRRAFADIEADVYVTIDGDDTYEARDLPRMIETLIQGTYDHVLGVREDISETTSYRPGHEMGNLLFNRLVSFLFHSHVSDMLSGYRVFSRRFVKSFPAISKEFEIETEITVHVMALRIPQIEEKIGFRGRPPGSESKLNTFSDGLKILRVILQLLRHERPNLYYGIVGSLALILSLGLGLPVVFEFFETGLVPRFPTAIASAALMGISILVSSVGVLLEGVTHARREAARLAYLRLDPPSKTPRQTAMSHGKARAA</sequence>
<name>A0A839R028_9MICC</name>
<dbReference type="Proteomes" id="UP000523000">
    <property type="component" value="Unassembled WGS sequence"/>
</dbReference>
<dbReference type="InterPro" id="IPR001173">
    <property type="entry name" value="Glyco_trans_2-like"/>
</dbReference>
<keyword evidence="5" id="KW-1185">Reference proteome</keyword>
<evidence type="ECO:0000313" key="5">
    <source>
        <dbReference type="Proteomes" id="UP000523000"/>
    </source>
</evidence>
<evidence type="ECO:0000259" key="3">
    <source>
        <dbReference type="Pfam" id="PF00535"/>
    </source>
</evidence>
<accession>A0A839R028</accession>
<dbReference type="Pfam" id="PF00535">
    <property type="entry name" value="Glycos_transf_2"/>
    <property type="match status" value="1"/>
</dbReference>
<dbReference type="Gene3D" id="3.90.550.10">
    <property type="entry name" value="Spore Coat Polysaccharide Biosynthesis Protein SpsA, Chain A"/>
    <property type="match status" value="1"/>
</dbReference>
<organism evidence="4 5">
    <name type="scientific">Paeniglutamicibacter cryotolerans</name>
    <dbReference type="NCBI Taxonomy" id="670079"/>
    <lineage>
        <taxon>Bacteria</taxon>
        <taxon>Bacillati</taxon>
        <taxon>Actinomycetota</taxon>
        <taxon>Actinomycetes</taxon>
        <taxon>Micrococcales</taxon>
        <taxon>Micrococcaceae</taxon>
        <taxon>Paeniglutamicibacter</taxon>
    </lineage>
</organism>
<dbReference type="CDD" id="cd04179">
    <property type="entry name" value="DPM_DPG-synthase_like"/>
    <property type="match status" value="1"/>
</dbReference>
<evidence type="ECO:0000256" key="1">
    <source>
        <dbReference type="ARBA" id="ARBA00006739"/>
    </source>
</evidence>
<feature type="transmembrane region" description="Helical" evidence="2">
    <location>
        <begin position="244"/>
        <end position="265"/>
    </location>
</feature>
<dbReference type="GO" id="GO:0016740">
    <property type="term" value="F:transferase activity"/>
    <property type="evidence" value="ECO:0007669"/>
    <property type="project" value="UniProtKB-KW"/>
</dbReference>
<comment type="caution">
    <text evidence="4">The sequence shown here is derived from an EMBL/GenBank/DDBJ whole genome shotgun (WGS) entry which is preliminary data.</text>
</comment>
<keyword evidence="2" id="KW-0472">Membrane</keyword>